<dbReference type="RefSeq" id="WP_132146367.1">
    <property type="nucleotide sequence ID" value="NZ_SMCS01000008.1"/>
</dbReference>
<dbReference type="EMBL" id="SMCS01000008">
    <property type="protein sequence ID" value="TCV92117.1"/>
    <property type="molecule type" value="Genomic_DNA"/>
</dbReference>
<evidence type="ECO:0000313" key="3">
    <source>
        <dbReference type="Proteomes" id="UP000295645"/>
    </source>
</evidence>
<dbReference type="InterPro" id="IPR011856">
    <property type="entry name" value="tRNA_endonuc-like_dom_sf"/>
</dbReference>
<dbReference type="InterPro" id="IPR007560">
    <property type="entry name" value="Restrct_endonuc_IV_Mrr"/>
</dbReference>
<dbReference type="AlphaFoldDB" id="A0A4R3YID5"/>
<dbReference type="SUPFAM" id="SSF52980">
    <property type="entry name" value="Restriction endonuclease-like"/>
    <property type="match status" value="1"/>
</dbReference>
<organism evidence="2 3">
    <name type="scientific">Luteibacter rhizovicinus</name>
    <dbReference type="NCBI Taxonomy" id="242606"/>
    <lineage>
        <taxon>Bacteria</taxon>
        <taxon>Pseudomonadati</taxon>
        <taxon>Pseudomonadota</taxon>
        <taxon>Gammaproteobacteria</taxon>
        <taxon>Lysobacterales</taxon>
        <taxon>Rhodanobacteraceae</taxon>
        <taxon>Luteibacter</taxon>
    </lineage>
</organism>
<gene>
    <name evidence="2" type="ORF">EC912_108111</name>
</gene>
<dbReference type="Gene3D" id="3.40.1350.10">
    <property type="match status" value="1"/>
</dbReference>
<keyword evidence="2" id="KW-0540">Nuclease</keyword>
<keyword evidence="2" id="KW-0255">Endonuclease</keyword>
<reference evidence="2 3" key="1">
    <citation type="submission" date="2019-03" db="EMBL/GenBank/DDBJ databases">
        <title>Above-ground endophytic microbial communities from plants in different locations in the United States.</title>
        <authorList>
            <person name="Frank C."/>
        </authorList>
    </citation>
    <scope>NUCLEOTIDE SEQUENCE [LARGE SCALE GENOMIC DNA]</scope>
    <source>
        <strain evidence="2 3">LP_13_YM</strain>
    </source>
</reference>
<name>A0A4R3YID5_9GAMM</name>
<dbReference type="GO" id="GO:0009307">
    <property type="term" value="P:DNA restriction-modification system"/>
    <property type="evidence" value="ECO:0007669"/>
    <property type="project" value="InterPro"/>
</dbReference>
<proteinExistence type="predicted"/>
<dbReference type="Pfam" id="PF04471">
    <property type="entry name" value="Mrr_cat"/>
    <property type="match status" value="1"/>
</dbReference>
<dbReference type="Proteomes" id="UP000295645">
    <property type="component" value="Unassembled WGS sequence"/>
</dbReference>
<keyword evidence="2" id="KW-0378">Hydrolase</keyword>
<evidence type="ECO:0000313" key="2">
    <source>
        <dbReference type="EMBL" id="TCV92117.1"/>
    </source>
</evidence>
<dbReference type="GO" id="GO:0003677">
    <property type="term" value="F:DNA binding"/>
    <property type="evidence" value="ECO:0007669"/>
    <property type="project" value="InterPro"/>
</dbReference>
<dbReference type="OrthoDB" id="5782056at2"/>
<evidence type="ECO:0000259" key="1">
    <source>
        <dbReference type="Pfam" id="PF04471"/>
    </source>
</evidence>
<dbReference type="InterPro" id="IPR011335">
    <property type="entry name" value="Restrct_endonuc-II-like"/>
</dbReference>
<dbReference type="GO" id="GO:0004519">
    <property type="term" value="F:endonuclease activity"/>
    <property type="evidence" value="ECO:0007669"/>
    <property type="project" value="UniProtKB-KW"/>
</dbReference>
<sequence length="331" mass="38146">MEANHRTHGFGRDCSESLRAKEVGEIECFISVERQIGEPARLLRDYRFRFDQKRRELIRSSVVELVDAIDANLRTMTDLASNKDQWSKKIEHGEFDQLKQHVAEINTLLGSSVGRPGRWMDLQRHLHFGMIGDLHDIIENDWPSVKAGLRKSLYGEKEPVPMGIEDLGELVSQKPRRPVATKLLWSVLTDEEFERLIFVLLSLEHHYENPEWLMKTSAPDRGRDLSVHRIHDDPLGGKFRQRLIIQCKHWQTKSVNLPDIASLREQVKLWQPPRIDVCVIATSGRFTSDAVAWVEAHNMSDSALSIEMWPESHLERLLASRPAVIAEFGLR</sequence>
<comment type="caution">
    <text evidence="2">The sequence shown here is derived from an EMBL/GenBank/DDBJ whole genome shotgun (WGS) entry which is preliminary data.</text>
</comment>
<feature type="domain" description="Restriction endonuclease type IV Mrr" evidence="1">
    <location>
        <begin position="189"/>
        <end position="317"/>
    </location>
</feature>
<protein>
    <submittedName>
        <fullName evidence="2">Restriction endonuclease</fullName>
    </submittedName>
</protein>
<keyword evidence="3" id="KW-1185">Reference proteome</keyword>
<accession>A0A4R3YID5</accession>